<evidence type="ECO:0000313" key="3">
    <source>
        <dbReference type="EMBL" id="GIH35417.1"/>
    </source>
</evidence>
<feature type="region of interest" description="Disordered" evidence="1">
    <location>
        <begin position="41"/>
        <end position="82"/>
    </location>
</feature>
<sequence length="288" mass="28990">MSGPPSAPCRIRRRPPAVLAAALAALGFLAAACGTGSGSSPAATFAAASSGPSSGSSFAEPSATAPGTPAPSPVPGTSSGAPLVAGRYQPLWPFTDEKQVRAWQEGYRAGGHQPWHLDAGQTALAFTQGYLGFKGIDQLVDSKVDGVRARVSVGIRGEGGGRPGIAAVIHLVKFGTGTDAPWEVVGTDDTTFSLTAPRYGSSVSSPVKAGGTITGVDESIRLQARVAGGTGPIGERCCVSAGGENRPWSATLDFRAAPGQTVTIVASTGGHIADVERFAVTGVRAAPR</sequence>
<protein>
    <submittedName>
        <fullName evidence="3">Uncharacterized protein</fullName>
    </submittedName>
</protein>
<dbReference type="EMBL" id="BOOB01000045">
    <property type="protein sequence ID" value="GIH35417.1"/>
    <property type="molecule type" value="Genomic_DNA"/>
</dbReference>
<dbReference type="Proteomes" id="UP000651728">
    <property type="component" value="Unassembled WGS sequence"/>
</dbReference>
<feature type="chain" id="PRO_5046141406" evidence="2">
    <location>
        <begin position="31"/>
        <end position="288"/>
    </location>
</feature>
<keyword evidence="2" id="KW-0732">Signal</keyword>
<feature type="signal peptide" evidence="2">
    <location>
        <begin position="1"/>
        <end position="30"/>
    </location>
</feature>
<name>A0ABQ4FKU6_9ACTN</name>
<evidence type="ECO:0000313" key="4">
    <source>
        <dbReference type="Proteomes" id="UP000651728"/>
    </source>
</evidence>
<reference evidence="3 4" key="1">
    <citation type="submission" date="2021-01" db="EMBL/GenBank/DDBJ databases">
        <title>Whole genome shotgun sequence of Microbispora amethystogenes NBRC 101907.</title>
        <authorList>
            <person name="Komaki H."/>
            <person name="Tamura T."/>
        </authorList>
    </citation>
    <scope>NUCLEOTIDE SEQUENCE [LARGE SCALE GENOMIC DNA]</scope>
    <source>
        <strain evidence="3 4">NBRC 101907</strain>
    </source>
</reference>
<evidence type="ECO:0000256" key="1">
    <source>
        <dbReference type="SAM" id="MobiDB-lite"/>
    </source>
</evidence>
<feature type="compositionally biased region" description="Low complexity" evidence="1">
    <location>
        <begin position="41"/>
        <end position="67"/>
    </location>
</feature>
<proteinExistence type="predicted"/>
<accession>A0ABQ4FKU6</accession>
<organism evidence="3 4">
    <name type="scientific">Microbispora amethystogenes</name>
    <dbReference type="NCBI Taxonomy" id="1427754"/>
    <lineage>
        <taxon>Bacteria</taxon>
        <taxon>Bacillati</taxon>
        <taxon>Actinomycetota</taxon>
        <taxon>Actinomycetes</taxon>
        <taxon>Streptosporangiales</taxon>
        <taxon>Streptosporangiaceae</taxon>
        <taxon>Microbispora</taxon>
    </lineage>
</organism>
<evidence type="ECO:0000256" key="2">
    <source>
        <dbReference type="SAM" id="SignalP"/>
    </source>
</evidence>
<gene>
    <name evidence="3" type="ORF">Mam01_55810</name>
</gene>
<keyword evidence="4" id="KW-1185">Reference proteome</keyword>
<dbReference type="RefSeq" id="WP_204288095.1">
    <property type="nucleotide sequence ID" value="NZ_BAABEJ010000002.1"/>
</dbReference>
<comment type="caution">
    <text evidence="3">The sequence shown here is derived from an EMBL/GenBank/DDBJ whole genome shotgun (WGS) entry which is preliminary data.</text>
</comment>